<reference evidence="1 2" key="1">
    <citation type="submission" date="2024-09" db="EMBL/GenBank/DDBJ databases">
        <authorList>
            <person name="Sun Q."/>
            <person name="Mori K."/>
        </authorList>
    </citation>
    <scope>NUCLEOTIDE SEQUENCE [LARGE SCALE GENOMIC DNA]</scope>
    <source>
        <strain evidence="1 2">JCM 3143</strain>
    </source>
</reference>
<dbReference type="RefSeq" id="WP_344984100.1">
    <property type="nucleotide sequence ID" value="NZ_BAAAXV010000001.1"/>
</dbReference>
<evidence type="ECO:0000313" key="1">
    <source>
        <dbReference type="EMBL" id="MFB9631610.1"/>
    </source>
</evidence>
<protein>
    <submittedName>
        <fullName evidence="1">Uncharacterized protein</fullName>
    </submittedName>
</protein>
<organism evidence="1 2">
    <name type="scientific">Nonomuraea helvata</name>
    <dbReference type="NCBI Taxonomy" id="37484"/>
    <lineage>
        <taxon>Bacteria</taxon>
        <taxon>Bacillati</taxon>
        <taxon>Actinomycetota</taxon>
        <taxon>Actinomycetes</taxon>
        <taxon>Streptosporangiales</taxon>
        <taxon>Streptosporangiaceae</taxon>
        <taxon>Nonomuraea</taxon>
    </lineage>
</organism>
<accession>A0ABV5SIU3</accession>
<comment type="caution">
    <text evidence="1">The sequence shown here is derived from an EMBL/GenBank/DDBJ whole genome shotgun (WGS) entry which is preliminary data.</text>
</comment>
<dbReference type="EMBL" id="JBHMBW010000106">
    <property type="protein sequence ID" value="MFB9631610.1"/>
    <property type="molecule type" value="Genomic_DNA"/>
</dbReference>
<sequence>MTKLITRLGDRLISAFVPQEKAEAAGGCQTSYCVTCYPSTGKCIITGTQGYDPVHGTYCWRCPR</sequence>
<name>A0ABV5SIU3_9ACTN</name>
<evidence type="ECO:0000313" key="2">
    <source>
        <dbReference type="Proteomes" id="UP001589532"/>
    </source>
</evidence>
<proteinExistence type="predicted"/>
<gene>
    <name evidence="1" type="ORF">ACFFSA_51855</name>
</gene>
<dbReference type="Proteomes" id="UP001589532">
    <property type="component" value="Unassembled WGS sequence"/>
</dbReference>
<keyword evidence="2" id="KW-1185">Reference proteome</keyword>